<accession>A0AAW6QCJ8</accession>
<sequence length="244" mass="26579">MKQIDLNADLAEGFPFDEALLKLITSANIACGLHAGGAIEMRNAVKWAKENNVRIGAHPGFPDRENFGRKNMPLKDADLTAYLHYQLGALQAICDAQQAELIYVKPHGALYNEASNDPHLAQVIIHAVREFNPALKLMGLSGSLMLRLAEEAGLATISEVFADRHYQPNGMLVPRTQPNAMVGSDEEAIMQVCQMLNGTVTAVDGSTVSVKAESVCLHGDNVHALQFARQIRDALQQQKIRVTA</sequence>
<dbReference type="InterPro" id="IPR011330">
    <property type="entry name" value="Glyco_hydro/deAcase_b/a-brl"/>
</dbReference>
<dbReference type="Proteomes" id="UP001214976">
    <property type="component" value="Unassembled WGS sequence"/>
</dbReference>
<dbReference type="AlphaFoldDB" id="A0AAW6QCJ8"/>
<dbReference type="EC" id="3.5.2.9" evidence="1"/>
<dbReference type="NCBIfam" id="NF003816">
    <property type="entry name" value="PRK05406.1-5"/>
    <property type="match status" value="1"/>
</dbReference>
<dbReference type="NCBIfam" id="NF003814">
    <property type="entry name" value="PRK05406.1-3"/>
    <property type="match status" value="1"/>
</dbReference>
<keyword evidence="5" id="KW-1185">Reference proteome</keyword>
<keyword evidence="1" id="KW-0067">ATP-binding</keyword>
<dbReference type="EMBL" id="JARQTW010000008">
    <property type="protein sequence ID" value="MDG2949873.1"/>
    <property type="molecule type" value="Genomic_DNA"/>
</dbReference>
<comment type="function">
    <text evidence="1">Catalyzes the cleavage of 5-oxoproline to form L-glutamate coupled to the hydrolysis of ATP to ADP and inorganic phosphate.</text>
</comment>
<dbReference type="PANTHER" id="PTHR30292">
    <property type="entry name" value="UNCHARACTERIZED PROTEIN YBGL-RELATED"/>
    <property type="match status" value="1"/>
</dbReference>
<dbReference type="EMBL" id="JARQTX010000003">
    <property type="protein sequence ID" value="MDG2945356.1"/>
    <property type="molecule type" value="Genomic_DNA"/>
</dbReference>
<dbReference type="Pfam" id="PF03746">
    <property type="entry name" value="LamB_YcsF"/>
    <property type="match status" value="1"/>
</dbReference>
<reference evidence="3 5" key="1">
    <citation type="submission" date="2023-03" db="EMBL/GenBank/DDBJ databases">
        <title>Classification of Bisgaard taxon 6 and taxon 10 as Exercitatus varius gen. nov., spec. nov.</title>
        <authorList>
            <person name="Christensen H."/>
        </authorList>
    </citation>
    <scope>NUCLEOTIDE SEQUENCE</scope>
    <source>
        <strain evidence="2 5">23350_01</strain>
        <strain evidence="3">86116</strain>
    </source>
</reference>
<dbReference type="GO" id="GO:0005524">
    <property type="term" value="F:ATP binding"/>
    <property type="evidence" value="ECO:0007669"/>
    <property type="project" value="UniProtKB-UniRule"/>
</dbReference>
<dbReference type="SUPFAM" id="SSF88713">
    <property type="entry name" value="Glycoside hydrolase/deacetylase"/>
    <property type="match status" value="1"/>
</dbReference>
<dbReference type="Proteomes" id="UP001216057">
    <property type="component" value="Unassembled WGS sequence"/>
</dbReference>
<comment type="subunit">
    <text evidence="1">Forms a complex composed of PxpA, PxpB and PxpC.</text>
</comment>
<proteinExistence type="inferred from homology"/>
<name>A0AAW6QCJ8_9PAST</name>
<evidence type="ECO:0000313" key="5">
    <source>
        <dbReference type="Proteomes" id="UP001216057"/>
    </source>
</evidence>
<dbReference type="NCBIfam" id="NF003815">
    <property type="entry name" value="PRK05406.1-4"/>
    <property type="match status" value="1"/>
</dbReference>
<dbReference type="PANTHER" id="PTHR30292:SF0">
    <property type="entry name" value="5-OXOPROLINASE SUBUNIT A"/>
    <property type="match status" value="1"/>
</dbReference>
<dbReference type="GO" id="GO:0017168">
    <property type="term" value="F:5-oxoprolinase (ATP-hydrolyzing) activity"/>
    <property type="evidence" value="ECO:0007669"/>
    <property type="project" value="UniProtKB-UniRule"/>
</dbReference>
<evidence type="ECO:0000313" key="4">
    <source>
        <dbReference type="Proteomes" id="UP001214976"/>
    </source>
</evidence>
<evidence type="ECO:0000256" key="1">
    <source>
        <dbReference type="HAMAP-Rule" id="MF_00691"/>
    </source>
</evidence>
<keyword evidence="1 3" id="KW-0378">Hydrolase</keyword>
<dbReference type="GO" id="GO:0005975">
    <property type="term" value="P:carbohydrate metabolic process"/>
    <property type="evidence" value="ECO:0007669"/>
    <property type="project" value="InterPro"/>
</dbReference>
<comment type="caution">
    <text evidence="3">The sequence shown here is derived from an EMBL/GenBank/DDBJ whole genome shotgun (WGS) entry which is preliminary data.</text>
</comment>
<dbReference type="RefSeq" id="WP_317477002.1">
    <property type="nucleotide sequence ID" value="NZ_JARQTW010000008.1"/>
</dbReference>
<evidence type="ECO:0000313" key="3">
    <source>
        <dbReference type="EMBL" id="MDG2949873.1"/>
    </source>
</evidence>
<gene>
    <name evidence="1 3" type="primary">pxpA</name>
    <name evidence="3" type="ORF">P7M15_04970</name>
    <name evidence="2" type="ORF">P7M32_02785</name>
</gene>
<dbReference type="Gene3D" id="3.20.20.370">
    <property type="entry name" value="Glycoside hydrolase/deacetylase"/>
    <property type="match status" value="1"/>
</dbReference>
<dbReference type="InterPro" id="IPR005501">
    <property type="entry name" value="LamB/YcsF/PxpA-like"/>
</dbReference>
<organism evidence="3 4">
    <name type="scientific">Exercitatus varius</name>
    <dbReference type="NCBI Taxonomy" id="67857"/>
    <lineage>
        <taxon>Bacteria</taxon>
        <taxon>Pseudomonadati</taxon>
        <taxon>Pseudomonadota</taxon>
        <taxon>Gammaproteobacteria</taxon>
        <taxon>Pasteurellales</taxon>
        <taxon>Pasteurellaceae</taxon>
        <taxon>Exercitatus</taxon>
    </lineage>
</organism>
<keyword evidence="1" id="KW-0547">Nucleotide-binding</keyword>
<dbReference type="HAMAP" id="MF_00691">
    <property type="entry name" value="PxpA"/>
    <property type="match status" value="1"/>
</dbReference>
<comment type="catalytic activity">
    <reaction evidence="1">
        <text>5-oxo-L-proline + ATP + 2 H2O = L-glutamate + ADP + phosphate + H(+)</text>
        <dbReference type="Rhea" id="RHEA:10348"/>
        <dbReference type="ChEBI" id="CHEBI:15377"/>
        <dbReference type="ChEBI" id="CHEBI:15378"/>
        <dbReference type="ChEBI" id="CHEBI:29985"/>
        <dbReference type="ChEBI" id="CHEBI:30616"/>
        <dbReference type="ChEBI" id="CHEBI:43474"/>
        <dbReference type="ChEBI" id="CHEBI:58402"/>
        <dbReference type="ChEBI" id="CHEBI:456216"/>
        <dbReference type="EC" id="3.5.2.9"/>
    </reaction>
</comment>
<evidence type="ECO:0000313" key="2">
    <source>
        <dbReference type="EMBL" id="MDG2945356.1"/>
    </source>
</evidence>
<comment type="similarity">
    <text evidence="1">Belongs to the LamB/PxpA family.</text>
</comment>
<protein>
    <recommendedName>
        <fullName evidence="1">5-oxoprolinase subunit A</fullName>
        <shortName evidence="1">5-OPase subunit A</shortName>
        <ecNumber evidence="1">3.5.2.9</ecNumber>
    </recommendedName>
    <alternativeName>
        <fullName evidence="1">5-oxoprolinase (ATP-hydrolyzing) subunit A</fullName>
    </alternativeName>
</protein>